<evidence type="ECO:0000313" key="2">
    <source>
        <dbReference type="Proteomes" id="UP000694843"/>
    </source>
</evidence>
<name>A0A8B7PD64_HYAAZ</name>
<dbReference type="PANTHER" id="PTHR33327">
    <property type="entry name" value="ENDONUCLEASE"/>
    <property type="match status" value="1"/>
</dbReference>
<dbReference type="PANTHER" id="PTHR33327:SF3">
    <property type="entry name" value="RNA-DIRECTED DNA POLYMERASE"/>
    <property type="match status" value="1"/>
</dbReference>
<gene>
    <name evidence="3" type="primary">LOC108679734</name>
</gene>
<organism evidence="2 3">
    <name type="scientific">Hyalella azteca</name>
    <name type="common">Amphipod</name>
    <dbReference type="NCBI Taxonomy" id="294128"/>
    <lineage>
        <taxon>Eukaryota</taxon>
        <taxon>Metazoa</taxon>
        <taxon>Ecdysozoa</taxon>
        <taxon>Arthropoda</taxon>
        <taxon>Crustacea</taxon>
        <taxon>Multicrustacea</taxon>
        <taxon>Malacostraca</taxon>
        <taxon>Eumalacostraca</taxon>
        <taxon>Peracarida</taxon>
        <taxon>Amphipoda</taxon>
        <taxon>Senticaudata</taxon>
        <taxon>Talitrida</taxon>
        <taxon>Talitroidea</taxon>
        <taxon>Hyalellidae</taxon>
        <taxon>Hyalella</taxon>
    </lineage>
</organism>
<evidence type="ECO:0000256" key="1">
    <source>
        <dbReference type="SAM" id="Coils"/>
    </source>
</evidence>
<dbReference type="OMA" id="QCILATH"/>
<dbReference type="RefSeq" id="XP_018023935.1">
    <property type="nucleotide sequence ID" value="XM_018168446.2"/>
</dbReference>
<protein>
    <submittedName>
        <fullName evidence="3">Uncharacterized protein LOC108679734</fullName>
    </submittedName>
</protein>
<dbReference type="GeneID" id="108679734"/>
<keyword evidence="2" id="KW-1185">Reference proteome</keyword>
<dbReference type="OrthoDB" id="6260718at2759"/>
<dbReference type="AlphaFoldDB" id="A0A8B7PD64"/>
<dbReference type="Proteomes" id="UP000694843">
    <property type="component" value="Unplaced"/>
</dbReference>
<proteinExistence type="predicted"/>
<reference evidence="3" key="1">
    <citation type="submission" date="2025-08" db="UniProtKB">
        <authorList>
            <consortium name="RefSeq"/>
        </authorList>
    </citation>
    <scope>IDENTIFICATION</scope>
    <source>
        <tissue evidence="3">Whole organism</tissue>
    </source>
</reference>
<dbReference type="KEGG" id="hazt:108679734"/>
<evidence type="ECO:0000313" key="3">
    <source>
        <dbReference type="RefSeq" id="XP_018023935.1"/>
    </source>
</evidence>
<feature type="coiled-coil region" evidence="1">
    <location>
        <begin position="243"/>
        <end position="270"/>
    </location>
</feature>
<keyword evidence="1" id="KW-0175">Coiled coil</keyword>
<accession>A0A8B7PD64</accession>
<sequence length="328" mass="36772">MHNQAEEATVVAHQNLTHQSGIILPPFTGSSVEQWLKLCNFAFNAYSVNNIDQKCYLVLLALPMELQCELANLIVDAPNVEDKFELLSDNLIKLTYVPESTRMKSLLNHTSMGDKTPSEYLRHLRQVAGTSQDKDSPLLRTIFSEEVFSFIRTVVAHMTVQSLDCLAETADNIHLAIRSDANLNHLTANFDPNDPSLSGLHLQSQQKHASPLLPNSDLATSIHSLQLDVKKYMAQSQANQDSLRELNKMLRTLSAAIVQLQQQITTLQLQMTCNPVRNNGYPSRSSSRPSTNDPSMCYYHARFGNQSLRCRKPCSWVSETRSNDSGNQ</sequence>